<accession>A0A9P8T9K5</accession>
<reference evidence="2" key="2">
    <citation type="submission" date="2021-01" db="EMBL/GenBank/DDBJ databases">
        <authorList>
            <person name="Schikora-Tamarit M.A."/>
        </authorList>
    </citation>
    <scope>NUCLEOTIDE SEQUENCE</scope>
    <source>
        <strain evidence="2">CBS6341</strain>
    </source>
</reference>
<dbReference type="EMBL" id="JAEUBF010001278">
    <property type="protein sequence ID" value="KAH3671448.1"/>
    <property type="molecule type" value="Genomic_DNA"/>
</dbReference>
<protein>
    <submittedName>
        <fullName evidence="2">Uncharacterized protein</fullName>
    </submittedName>
</protein>
<gene>
    <name evidence="2" type="ORF">WICMUC_004629</name>
</gene>
<feature type="compositionally biased region" description="Polar residues" evidence="1">
    <location>
        <begin position="25"/>
        <end position="35"/>
    </location>
</feature>
<comment type="caution">
    <text evidence="2">The sequence shown here is derived from an EMBL/GenBank/DDBJ whole genome shotgun (WGS) entry which is preliminary data.</text>
</comment>
<evidence type="ECO:0000313" key="3">
    <source>
        <dbReference type="Proteomes" id="UP000769528"/>
    </source>
</evidence>
<feature type="compositionally biased region" description="Basic and acidic residues" evidence="1">
    <location>
        <begin position="13"/>
        <end position="24"/>
    </location>
</feature>
<evidence type="ECO:0000256" key="1">
    <source>
        <dbReference type="SAM" id="MobiDB-lite"/>
    </source>
</evidence>
<dbReference type="AlphaFoldDB" id="A0A9P8T9K5"/>
<sequence length="81" mass="9664">MTTTPNQCLDAKSQSEQKNYDSFDSKNNANTTNTSFNDGKIREFYRYDSLKYYESNKERIEIFCKSLESYQEEYLKNQSKN</sequence>
<feature type="compositionally biased region" description="Polar residues" evidence="1">
    <location>
        <begin position="1"/>
        <end position="12"/>
    </location>
</feature>
<feature type="region of interest" description="Disordered" evidence="1">
    <location>
        <begin position="1"/>
        <end position="35"/>
    </location>
</feature>
<evidence type="ECO:0000313" key="2">
    <source>
        <dbReference type="EMBL" id="KAH3671448.1"/>
    </source>
</evidence>
<proteinExistence type="predicted"/>
<dbReference type="Proteomes" id="UP000769528">
    <property type="component" value="Unassembled WGS sequence"/>
</dbReference>
<organism evidence="2 3">
    <name type="scientific">Wickerhamomyces mucosus</name>
    <dbReference type="NCBI Taxonomy" id="1378264"/>
    <lineage>
        <taxon>Eukaryota</taxon>
        <taxon>Fungi</taxon>
        <taxon>Dikarya</taxon>
        <taxon>Ascomycota</taxon>
        <taxon>Saccharomycotina</taxon>
        <taxon>Saccharomycetes</taxon>
        <taxon>Phaffomycetales</taxon>
        <taxon>Wickerhamomycetaceae</taxon>
        <taxon>Wickerhamomyces</taxon>
    </lineage>
</organism>
<keyword evidence="3" id="KW-1185">Reference proteome</keyword>
<name>A0A9P8T9K5_9ASCO</name>
<reference evidence="2" key="1">
    <citation type="journal article" date="2021" name="Open Biol.">
        <title>Shared evolutionary footprints suggest mitochondrial oxidative damage underlies multiple complex I losses in fungi.</title>
        <authorList>
            <person name="Schikora-Tamarit M.A."/>
            <person name="Marcet-Houben M."/>
            <person name="Nosek J."/>
            <person name="Gabaldon T."/>
        </authorList>
    </citation>
    <scope>NUCLEOTIDE SEQUENCE</scope>
    <source>
        <strain evidence="2">CBS6341</strain>
    </source>
</reference>